<feature type="region of interest" description="Disordered" evidence="1">
    <location>
        <begin position="1"/>
        <end position="24"/>
    </location>
</feature>
<name>A0A0C3PBH4_PISTI</name>
<dbReference type="HOGENOM" id="CLU_1797247_0_0_1"/>
<dbReference type="InParanoid" id="A0A0C3PBH4"/>
<dbReference type="OrthoDB" id="4139357at2759"/>
<dbReference type="Proteomes" id="UP000054217">
    <property type="component" value="Unassembled WGS sequence"/>
</dbReference>
<dbReference type="EMBL" id="KN831967">
    <property type="protein sequence ID" value="KIO05306.1"/>
    <property type="molecule type" value="Genomic_DNA"/>
</dbReference>
<protein>
    <submittedName>
        <fullName evidence="2">Uncharacterized protein</fullName>
    </submittedName>
</protein>
<reference evidence="3" key="2">
    <citation type="submission" date="2015-01" db="EMBL/GenBank/DDBJ databases">
        <title>Evolutionary Origins and Diversification of the Mycorrhizal Mutualists.</title>
        <authorList>
            <consortium name="DOE Joint Genome Institute"/>
            <consortium name="Mycorrhizal Genomics Consortium"/>
            <person name="Kohler A."/>
            <person name="Kuo A."/>
            <person name="Nagy L.G."/>
            <person name="Floudas D."/>
            <person name="Copeland A."/>
            <person name="Barry K.W."/>
            <person name="Cichocki N."/>
            <person name="Veneault-Fourrey C."/>
            <person name="LaButti K."/>
            <person name="Lindquist E.A."/>
            <person name="Lipzen A."/>
            <person name="Lundell T."/>
            <person name="Morin E."/>
            <person name="Murat C."/>
            <person name="Riley R."/>
            <person name="Ohm R."/>
            <person name="Sun H."/>
            <person name="Tunlid A."/>
            <person name="Henrissat B."/>
            <person name="Grigoriev I.V."/>
            <person name="Hibbett D.S."/>
            <person name="Martin F."/>
        </authorList>
    </citation>
    <scope>NUCLEOTIDE SEQUENCE [LARGE SCALE GENOMIC DNA]</scope>
    <source>
        <strain evidence="3">Marx 270</strain>
    </source>
</reference>
<evidence type="ECO:0000256" key="1">
    <source>
        <dbReference type="SAM" id="MobiDB-lite"/>
    </source>
</evidence>
<accession>A0A0C3PBH4</accession>
<feature type="compositionally biased region" description="Polar residues" evidence="1">
    <location>
        <begin position="7"/>
        <end position="22"/>
    </location>
</feature>
<evidence type="ECO:0000313" key="2">
    <source>
        <dbReference type="EMBL" id="KIO05306.1"/>
    </source>
</evidence>
<dbReference type="AlphaFoldDB" id="A0A0C3PBH4"/>
<dbReference type="STRING" id="870435.A0A0C3PBH4"/>
<gene>
    <name evidence="2" type="ORF">M404DRAFT_999910</name>
</gene>
<sequence>MEPATVDPSTSWTESKSQTTMSYDDYDAEGDLDVEQGIDLEYDGRTRLDKTIDRIGMGSYQWTLLSLCGFGECRLREHRVLLRDAIIVSTMGTDVESYPNNRMARRQYVDSGHSNHPSKGTATLFRYLKLPGLVLSPSPRVYSS</sequence>
<proteinExistence type="predicted"/>
<keyword evidence="3" id="KW-1185">Reference proteome</keyword>
<organism evidence="2 3">
    <name type="scientific">Pisolithus tinctorius Marx 270</name>
    <dbReference type="NCBI Taxonomy" id="870435"/>
    <lineage>
        <taxon>Eukaryota</taxon>
        <taxon>Fungi</taxon>
        <taxon>Dikarya</taxon>
        <taxon>Basidiomycota</taxon>
        <taxon>Agaricomycotina</taxon>
        <taxon>Agaricomycetes</taxon>
        <taxon>Agaricomycetidae</taxon>
        <taxon>Boletales</taxon>
        <taxon>Sclerodermatineae</taxon>
        <taxon>Pisolithaceae</taxon>
        <taxon>Pisolithus</taxon>
    </lineage>
</organism>
<reference evidence="2 3" key="1">
    <citation type="submission" date="2014-04" db="EMBL/GenBank/DDBJ databases">
        <authorList>
            <consortium name="DOE Joint Genome Institute"/>
            <person name="Kuo A."/>
            <person name="Kohler A."/>
            <person name="Costa M.D."/>
            <person name="Nagy L.G."/>
            <person name="Floudas D."/>
            <person name="Copeland A."/>
            <person name="Barry K.W."/>
            <person name="Cichocki N."/>
            <person name="Veneault-Fourrey C."/>
            <person name="LaButti K."/>
            <person name="Lindquist E.A."/>
            <person name="Lipzen A."/>
            <person name="Lundell T."/>
            <person name="Morin E."/>
            <person name="Murat C."/>
            <person name="Sun H."/>
            <person name="Tunlid A."/>
            <person name="Henrissat B."/>
            <person name="Grigoriev I.V."/>
            <person name="Hibbett D.S."/>
            <person name="Martin F."/>
            <person name="Nordberg H.P."/>
            <person name="Cantor M.N."/>
            <person name="Hua S.X."/>
        </authorList>
    </citation>
    <scope>NUCLEOTIDE SEQUENCE [LARGE SCALE GENOMIC DNA]</scope>
    <source>
        <strain evidence="2 3">Marx 270</strain>
    </source>
</reference>
<evidence type="ECO:0000313" key="3">
    <source>
        <dbReference type="Proteomes" id="UP000054217"/>
    </source>
</evidence>